<dbReference type="InterPro" id="IPR036737">
    <property type="entry name" value="OmpA-like_sf"/>
</dbReference>
<evidence type="ECO:0000256" key="3">
    <source>
        <dbReference type="ARBA" id="ARBA00023237"/>
    </source>
</evidence>
<dbReference type="InterPro" id="IPR050330">
    <property type="entry name" value="Bact_OuterMem_StrucFunc"/>
</dbReference>
<dbReference type="GO" id="GO:0009279">
    <property type="term" value="C:cell outer membrane"/>
    <property type="evidence" value="ECO:0007669"/>
    <property type="project" value="UniProtKB-SubCell"/>
</dbReference>
<dbReference type="PANTHER" id="PTHR30329">
    <property type="entry name" value="STATOR ELEMENT OF FLAGELLAR MOTOR COMPLEX"/>
    <property type="match status" value="1"/>
</dbReference>
<dbReference type="Pfam" id="PF00691">
    <property type="entry name" value="OmpA"/>
    <property type="match status" value="1"/>
</dbReference>
<dbReference type="SUPFAM" id="SSF103088">
    <property type="entry name" value="OmpA-like"/>
    <property type="match status" value="1"/>
</dbReference>
<evidence type="ECO:0000256" key="2">
    <source>
        <dbReference type="ARBA" id="ARBA00023136"/>
    </source>
</evidence>
<evidence type="ECO:0000256" key="1">
    <source>
        <dbReference type="ARBA" id="ARBA00004442"/>
    </source>
</evidence>
<dbReference type="InterPro" id="IPR006664">
    <property type="entry name" value="OMP_bac"/>
</dbReference>
<evidence type="ECO:0000313" key="7">
    <source>
        <dbReference type="Proteomes" id="UP000614287"/>
    </source>
</evidence>
<evidence type="ECO:0000259" key="5">
    <source>
        <dbReference type="PROSITE" id="PS51123"/>
    </source>
</evidence>
<dbReference type="CDD" id="cd07185">
    <property type="entry name" value="OmpA_C-like"/>
    <property type="match status" value="1"/>
</dbReference>
<feature type="domain" description="OmpA-like" evidence="5">
    <location>
        <begin position="1"/>
        <end position="101"/>
    </location>
</feature>
<organism evidence="6 7">
    <name type="scientific">Formosimonas limnophila</name>
    <dbReference type="NCBI Taxonomy" id="1384487"/>
    <lineage>
        <taxon>Bacteria</taxon>
        <taxon>Pseudomonadati</taxon>
        <taxon>Pseudomonadota</taxon>
        <taxon>Betaproteobacteria</taxon>
        <taxon>Burkholderiales</taxon>
        <taxon>Burkholderiaceae</taxon>
        <taxon>Formosimonas</taxon>
    </lineage>
</organism>
<accession>A0A8J3CMC4</accession>
<gene>
    <name evidence="6" type="ORF">GCM10009007_07950</name>
</gene>
<proteinExistence type="predicted"/>
<dbReference type="AlphaFoldDB" id="A0A8J3CMC4"/>
<evidence type="ECO:0000313" key="6">
    <source>
        <dbReference type="EMBL" id="GHA69761.1"/>
    </source>
</evidence>
<comment type="subcellular location">
    <subcellularLocation>
        <location evidence="1">Cell outer membrane</location>
    </subcellularLocation>
</comment>
<dbReference type="RefSeq" id="WP_189491975.1">
    <property type="nucleotide sequence ID" value="NZ_BMZG01000004.1"/>
</dbReference>
<dbReference type="Gene3D" id="3.30.1330.60">
    <property type="entry name" value="OmpA-like domain"/>
    <property type="match status" value="1"/>
</dbReference>
<protein>
    <recommendedName>
        <fullName evidence="5">OmpA-like domain-containing protein</fullName>
    </recommendedName>
</protein>
<name>A0A8J3CMC4_9BURK</name>
<dbReference type="Proteomes" id="UP000614287">
    <property type="component" value="Unassembled WGS sequence"/>
</dbReference>
<dbReference type="InterPro" id="IPR006665">
    <property type="entry name" value="OmpA-like"/>
</dbReference>
<dbReference type="PROSITE" id="PS51123">
    <property type="entry name" value="OMPA_2"/>
    <property type="match status" value="1"/>
</dbReference>
<keyword evidence="7" id="KW-1185">Reference proteome</keyword>
<keyword evidence="2 4" id="KW-0472">Membrane</keyword>
<dbReference type="PANTHER" id="PTHR30329:SF21">
    <property type="entry name" value="LIPOPROTEIN YIAD-RELATED"/>
    <property type="match status" value="1"/>
</dbReference>
<comment type="caution">
    <text evidence="6">The sequence shown here is derived from an EMBL/GenBank/DDBJ whole genome shotgun (WGS) entry which is preliminary data.</text>
</comment>
<keyword evidence="3" id="KW-0998">Cell outer membrane</keyword>
<reference evidence="6" key="1">
    <citation type="journal article" date="2014" name="Int. J. Syst. Evol. Microbiol.">
        <title>Complete genome sequence of Corynebacterium casei LMG S-19264T (=DSM 44701T), isolated from a smear-ripened cheese.</title>
        <authorList>
            <consortium name="US DOE Joint Genome Institute (JGI-PGF)"/>
            <person name="Walter F."/>
            <person name="Albersmeier A."/>
            <person name="Kalinowski J."/>
            <person name="Ruckert C."/>
        </authorList>
    </citation>
    <scope>NUCLEOTIDE SEQUENCE</scope>
    <source>
        <strain evidence="6">KCTC 32501</strain>
    </source>
</reference>
<sequence>MLSADGLFEYDRFDLLDAGRKKLADLAKHLLEDSKTQKGLKVSAYTDRLGSAAYNQKLSTKRAETIKAFLVSQGIDESLITIKGTGAVSPWFNVQDLKMTS</sequence>
<reference evidence="6" key="2">
    <citation type="submission" date="2020-09" db="EMBL/GenBank/DDBJ databases">
        <authorList>
            <person name="Sun Q."/>
            <person name="Kim S."/>
        </authorList>
    </citation>
    <scope>NUCLEOTIDE SEQUENCE</scope>
    <source>
        <strain evidence="6">KCTC 32501</strain>
    </source>
</reference>
<dbReference type="EMBL" id="BMZG01000004">
    <property type="protein sequence ID" value="GHA69761.1"/>
    <property type="molecule type" value="Genomic_DNA"/>
</dbReference>
<evidence type="ECO:0000256" key="4">
    <source>
        <dbReference type="PROSITE-ProRule" id="PRU00473"/>
    </source>
</evidence>
<dbReference type="PRINTS" id="PR01021">
    <property type="entry name" value="OMPADOMAIN"/>
</dbReference>